<dbReference type="SUPFAM" id="SSF49899">
    <property type="entry name" value="Concanavalin A-like lectins/glucanases"/>
    <property type="match status" value="2"/>
</dbReference>
<evidence type="ECO:0000259" key="4">
    <source>
        <dbReference type="PROSITE" id="PS50927"/>
    </source>
</evidence>
<proteinExistence type="predicted"/>
<dbReference type="InterPro" id="IPR042837">
    <property type="entry name" value="PTX3"/>
</dbReference>
<dbReference type="InterPro" id="IPR006558">
    <property type="entry name" value="LamG-like"/>
</dbReference>
<feature type="region of interest" description="Disordered" evidence="3">
    <location>
        <begin position="196"/>
        <end position="217"/>
    </location>
</feature>
<dbReference type="EMBL" id="LT594323">
    <property type="protein sequence ID" value="SBT40156.1"/>
    <property type="molecule type" value="Genomic_DNA"/>
</dbReference>
<dbReference type="SUPFAM" id="SSF51110">
    <property type="entry name" value="alpha-D-mannose-specific plant lectins"/>
    <property type="match status" value="1"/>
</dbReference>
<protein>
    <submittedName>
        <fullName evidence="5">D-mannose binding lectin</fullName>
    </submittedName>
</protein>
<keyword evidence="5" id="KW-0430">Lectin</keyword>
<evidence type="ECO:0000256" key="2">
    <source>
        <dbReference type="ARBA" id="ARBA00023157"/>
    </source>
</evidence>
<dbReference type="Pfam" id="PF13385">
    <property type="entry name" value="Laminin_G_3"/>
    <property type="match status" value="2"/>
</dbReference>
<dbReference type="Gene3D" id="2.90.10.10">
    <property type="entry name" value="Bulb-type lectin domain"/>
    <property type="match status" value="2"/>
</dbReference>
<evidence type="ECO:0000313" key="5">
    <source>
        <dbReference type="EMBL" id="SBT40156.1"/>
    </source>
</evidence>
<evidence type="ECO:0000256" key="1">
    <source>
        <dbReference type="ARBA" id="ARBA00022729"/>
    </source>
</evidence>
<name>A0A1A8Z8G4_9ACTN</name>
<dbReference type="PANTHER" id="PTHR46943">
    <property type="entry name" value="PENTRAXIN-RELATED PROTEIN PTX3"/>
    <property type="match status" value="1"/>
</dbReference>
<dbReference type="SMART" id="SM00108">
    <property type="entry name" value="B_lectin"/>
    <property type="match status" value="1"/>
</dbReference>
<organism evidence="5 6">
    <name type="scientific">Micromonospora auratinigra</name>
    <dbReference type="NCBI Taxonomy" id="261654"/>
    <lineage>
        <taxon>Bacteria</taxon>
        <taxon>Bacillati</taxon>
        <taxon>Actinomycetota</taxon>
        <taxon>Actinomycetes</taxon>
        <taxon>Micromonosporales</taxon>
        <taxon>Micromonosporaceae</taxon>
        <taxon>Micromonospora</taxon>
    </lineage>
</organism>
<dbReference type="PATRIC" id="fig|261654.4.peg.1177"/>
<reference evidence="6" key="1">
    <citation type="submission" date="2016-06" db="EMBL/GenBank/DDBJ databases">
        <authorList>
            <person name="Varghese N."/>
            <person name="Submissions Spin"/>
        </authorList>
    </citation>
    <scope>NUCLEOTIDE SEQUENCE [LARGE SCALE GENOMIC DNA]</scope>
    <source>
        <strain evidence="6">DSM 44815</strain>
    </source>
</reference>
<dbReference type="PROSITE" id="PS50927">
    <property type="entry name" value="BULB_LECTIN"/>
    <property type="match status" value="1"/>
</dbReference>
<evidence type="ECO:0000313" key="6">
    <source>
        <dbReference type="Proteomes" id="UP000199385"/>
    </source>
</evidence>
<accession>A0A1A8Z8G4</accession>
<dbReference type="PANTHER" id="PTHR46943:SF1">
    <property type="entry name" value="PENTRAXIN-RELATED PROTEIN PTX3"/>
    <property type="match status" value="1"/>
</dbReference>
<gene>
    <name evidence="5" type="ORF">GA0070611_1157</name>
</gene>
<dbReference type="Proteomes" id="UP000199385">
    <property type="component" value="Chromosome I"/>
</dbReference>
<dbReference type="InterPro" id="IPR001480">
    <property type="entry name" value="Bulb-type_lectin_dom"/>
</dbReference>
<dbReference type="AlphaFoldDB" id="A0A1A8Z8G4"/>
<keyword evidence="6" id="KW-1185">Reference proteome</keyword>
<dbReference type="STRING" id="261654.GA0070611_1157"/>
<dbReference type="Gene3D" id="2.60.120.200">
    <property type="match status" value="2"/>
</dbReference>
<evidence type="ECO:0000256" key="3">
    <source>
        <dbReference type="SAM" id="MobiDB-lite"/>
    </source>
</evidence>
<dbReference type="GO" id="GO:0030246">
    <property type="term" value="F:carbohydrate binding"/>
    <property type="evidence" value="ECO:0007669"/>
    <property type="project" value="UniProtKB-KW"/>
</dbReference>
<dbReference type="InterPro" id="IPR013320">
    <property type="entry name" value="ConA-like_dom_sf"/>
</dbReference>
<dbReference type="GO" id="GO:0006955">
    <property type="term" value="P:immune response"/>
    <property type="evidence" value="ECO:0007669"/>
    <property type="project" value="InterPro"/>
</dbReference>
<feature type="domain" description="Bulb-type lectin" evidence="4">
    <location>
        <begin position="1159"/>
        <end position="1265"/>
    </location>
</feature>
<keyword evidence="2" id="KW-1015">Disulfide bond</keyword>
<keyword evidence="1" id="KW-0732">Signal</keyword>
<dbReference type="SMART" id="SM00560">
    <property type="entry name" value="LamGL"/>
    <property type="match status" value="2"/>
</dbReference>
<dbReference type="InterPro" id="IPR036426">
    <property type="entry name" value="Bulb-type_lectin_dom_sf"/>
</dbReference>
<sequence length="1265" mass="133421">MAGSEAGALALAASCREPVVVDGTRTELAQVVAQPDGRLRYEAAVVPQRTRTAGRWADVDLDLARAGDGSWRPAVSVADVTFSGGGTGPLVTLRRNGSTMTMSWPRGPLPAPTVSGDSATYADVLADVDLVVRATPTGFTHVLKVKSAKAATNPAVREVRFGLGGDAAVGAGPDGRLRATVGRNVLASSESAVMWDSRAETGNRPSAAPRAGEAAPRSTAAAAGDAARLAPVAVQVAGGDLVLRPDAKLLAAPDTVFPLFVDPAWSVYKTKWAYATNNNSSNTDYSVARVGLNPDTGALYRSFFEFPTTANSVSLKGKHIESAYVQMKLDHSWSCGDTIASMYLTPAINATMKASWSTMGLTKFLDAAYGHANESGGCSSIQPDMIMNFSGTTVTSQVQAAATGNWNTLTVGFTARASDGSGESTQDRWKKFFPADAKLIVDYDTKPGVPNGLQVAQVACPASGVLTVGTLSPTFSAVFPDGDPADSLTASWEWIEVPSGGIGTVTDTYPTRKTAPAAKSGISPNTRTTSAAVSVLSGKTYAFRARGTDKSPYNITGSWSGWCQFAADTTRPPVTARMITVPAGPGLKGRVRIESTATDVTKFRYGWDAATKEVAAQGTNPKYAEVDLTALSFGTNVLYVKAIDATLNEGNGSVEFSVRHPSGPVARWGLETYPGINQAAALADAAPAPVNSPLTATNVSWPSNVHLVGGQTATFNGTSSAATAPSVLSTADSFSVAAWVRVTAMPTADTVALTQDGTDAGGFLLGTRMVGSPAVAKWSFSMKDNSAQSSTTRAATQDIASVELGQWVHLAGVYDKPAGKIRLYVNGELAMESAGPSTPWQATGVFAVGRGFVGGAADKWWNGSIATVQAFDRVLVPHDFTGQLATEPGSSGFNEPGIASPVRVGDWDFEAAVSCYTADVSDTCEAPDSTTAWGRWQALTRGSEVAAGYGGGQGLWLDYQYFPDDGFTEATQEYGRSATKLDPNDSDGNGITEWQDTPVLRTDDSFTISAWVMLGNEGMRTALSQRGVHESATWLKFDSAVNKWQFIVTDEDVTTSPTASVRSTNPAESGVWTHLAGVYDAGRKEIRLYVNGLLEGTQAVSFTPMASNGPLLVGRTWYHDQMVDQWVGGIDNVSVFQGAMTDAAMFSFYNSQVPATPGVNTLNRGESLTPGQYLRSDVGNYQLLMQDDGNLVLTQAGFPIWDTGTWGNPGAYTIFQTDGNVVVYTGARVPLWDTKTWSTTADRLVLRDDGDLVLLDPGGTILWRR</sequence>